<dbReference type="InterPro" id="IPR036271">
    <property type="entry name" value="Tet_transcr_reg_TetR-rel_C_sf"/>
</dbReference>
<dbReference type="Gene3D" id="1.10.357.10">
    <property type="entry name" value="Tetracycline Repressor, domain 2"/>
    <property type="match status" value="1"/>
</dbReference>
<dbReference type="Pfam" id="PF00440">
    <property type="entry name" value="TetR_N"/>
    <property type="match status" value="1"/>
</dbReference>
<gene>
    <name evidence="6" type="ORF">GCM10009850_101830</name>
</gene>
<evidence type="ECO:0000313" key="6">
    <source>
        <dbReference type="EMBL" id="GAA2214718.1"/>
    </source>
</evidence>
<reference evidence="6 7" key="1">
    <citation type="journal article" date="2019" name="Int. J. Syst. Evol. Microbiol.">
        <title>The Global Catalogue of Microorganisms (GCM) 10K type strain sequencing project: providing services to taxonomists for standard genome sequencing and annotation.</title>
        <authorList>
            <consortium name="The Broad Institute Genomics Platform"/>
            <consortium name="The Broad Institute Genome Sequencing Center for Infectious Disease"/>
            <person name="Wu L."/>
            <person name="Ma J."/>
        </authorList>
    </citation>
    <scope>NUCLEOTIDE SEQUENCE [LARGE SCALE GENOMIC DNA]</scope>
    <source>
        <strain evidence="6 7">JCM 16114</strain>
    </source>
</reference>
<comment type="caution">
    <text evidence="6">The sequence shown here is derived from an EMBL/GenBank/DDBJ whole genome shotgun (WGS) entry which is preliminary data.</text>
</comment>
<organism evidence="6 7">
    <name type="scientific">Nonomuraea monospora</name>
    <dbReference type="NCBI Taxonomy" id="568818"/>
    <lineage>
        <taxon>Bacteria</taxon>
        <taxon>Bacillati</taxon>
        <taxon>Actinomycetota</taxon>
        <taxon>Actinomycetes</taxon>
        <taxon>Streptosporangiales</taxon>
        <taxon>Streptosporangiaceae</taxon>
        <taxon>Nonomuraea</taxon>
    </lineage>
</organism>
<keyword evidence="3" id="KW-0804">Transcription</keyword>
<dbReference type="PANTHER" id="PTHR47506:SF1">
    <property type="entry name" value="HTH-TYPE TRANSCRIPTIONAL REGULATOR YJDC"/>
    <property type="match status" value="1"/>
</dbReference>
<dbReference type="PRINTS" id="PR00455">
    <property type="entry name" value="HTHTETR"/>
</dbReference>
<dbReference type="InterPro" id="IPR011075">
    <property type="entry name" value="TetR_C"/>
</dbReference>
<keyword evidence="7" id="KW-1185">Reference proteome</keyword>
<evidence type="ECO:0000256" key="4">
    <source>
        <dbReference type="PROSITE-ProRule" id="PRU00335"/>
    </source>
</evidence>
<dbReference type="InterPro" id="IPR009057">
    <property type="entry name" value="Homeodomain-like_sf"/>
</dbReference>
<dbReference type="EMBL" id="BAAAQX010000043">
    <property type="protein sequence ID" value="GAA2214718.1"/>
    <property type="molecule type" value="Genomic_DNA"/>
</dbReference>
<protein>
    <submittedName>
        <fullName evidence="6">TetR/AcrR family transcriptional regulator</fullName>
    </submittedName>
</protein>
<keyword evidence="2 4" id="KW-0238">DNA-binding</keyword>
<evidence type="ECO:0000313" key="7">
    <source>
        <dbReference type="Proteomes" id="UP001499843"/>
    </source>
</evidence>
<dbReference type="Proteomes" id="UP001499843">
    <property type="component" value="Unassembled WGS sequence"/>
</dbReference>
<dbReference type="InterPro" id="IPR023772">
    <property type="entry name" value="DNA-bd_HTH_TetR-type_CS"/>
</dbReference>
<name>A0ABN3CZJ5_9ACTN</name>
<feature type="DNA-binding region" description="H-T-H motif" evidence="4">
    <location>
        <begin position="41"/>
        <end position="60"/>
    </location>
</feature>
<dbReference type="PANTHER" id="PTHR47506">
    <property type="entry name" value="TRANSCRIPTIONAL REGULATORY PROTEIN"/>
    <property type="match status" value="1"/>
</dbReference>
<evidence type="ECO:0000259" key="5">
    <source>
        <dbReference type="PROSITE" id="PS50977"/>
    </source>
</evidence>
<evidence type="ECO:0000256" key="3">
    <source>
        <dbReference type="ARBA" id="ARBA00023163"/>
    </source>
</evidence>
<evidence type="ECO:0000256" key="2">
    <source>
        <dbReference type="ARBA" id="ARBA00023125"/>
    </source>
</evidence>
<sequence length="206" mass="21942">MIDHMTTRSKAPIGRPRGFDADKALDAAMRVFWEQGYEGASLTDLTNAMGISRTSMYAAFGSKDDLFHKALQRYTDGPAAYVPRAVEEPTAAQVASAFLHGSVRATTDPECPAGCFGVQGSLAAGEAGLGARDTLTAWRNHGVSLLRERLQRAVDEGDLPEQADPEVLARYLMAVANGIAVQAAGGATGDELHLVADMALRQWPPI</sequence>
<dbReference type="PROSITE" id="PS01081">
    <property type="entry name" value="HTH_TETR_1"/>
    <property type="match status" value="1"/>
</dbReference>
<evidence type="ECO:0000256" key="1">
    <source>
        <dbReference type="ARBA" id="ARBA00023015"/>
    </source>
</evidence>
<dbReference type="PROSITE" id="PS50977">
    <property type="entry name" value="HTH_TETR_2"/>
    <property type="match status" value="1"/>
</dbReference>
<dbReference type="Gene3D" id="1.10.10.60">
    <property type="entry name" value="Homeodomain-like"/>
    <property type="match status" value="1"/>
</dbReference>
<proteinExistence type="predicted"/>
<feature type="domain" description="HTH tetR-type" evidence="5">
    <location>
        <begin position="18"/>
        <end position="78"/>
    </location>
</feature>
<accession>A0ABN3CZJ5</accession>
<dbReference type="SUPFAM" id="SSF46689">
    <property type="entry name" value="Homeodomain-like"/>
    <property type="match status" value="1"/>
</dbReference>
<keyword evidence="1" id="KW-0805">Transcription regulation</keyword>
<dbReference type="SUPFAM" id="SSF48498">
    <property type="entry name" value="Tetracyclin repressor-like, C-terminal domain"/>
    <property type="match status" value="1"/>
</dbReference>
<dbReference type="Pfam" id="PF16925">
    <property type="entry name" value="TetR_C_13"/>
    <property type="match status" value="1"/>
</dbReference>
<dbReference type="InterPro" id="IPR001647">
    <property type="entry name" value="HTH_TetR"/>
</dbReference>